<dbReference type="FunFam" id="2.60.120.330:FF:000015">
    <property type="entry name" value="Protein DMR6-LIKE OXYGENASE 1"/>
    <property type="match status" value="1"/>
</dbReference>
<keyword evidence="8 11" id="KW-0408">Iron</keyword>
<comment type="function">
    <text evidence="10">Involved in the regulation of shoot development and salicylic acid (SA) homeostasis.</text>
</comment>
<accession>A0A6I9S900</accession>
<dbReference type="GO" id="GO:0016491">
    <property type="term" value="F:oxidoreductase activity"/>
    <property type="evidence" value="ECO:0007669"/>
    <property type="project" value="UniProtKB-KW"/>
</dbReference>
<evidence type="ECO:0000313" key="14">
    <source>
        <dbReference type="RefSeq" id="XP_010939711.2"/>
    </source>
</evidence>
<comment type="similarity">
    <text evidence="4 11">Belongs to the iron/ascorbate-dependent oxidoreductase family.</text>
</comment>
<reference evidence="14" key="1">
    <citation type="submission" date="2025-08" db="UniProtKB">
        <authorList>
            <consortium name="RefSeq"/>
        </authorList>
    </citation>
    <scope>IDENTIFICATION</scope>
</reference>
<dbReference type="Gene3D" id="2.60.120.330">
    <property type="entry name" value="B-lactam Antibiotic, Isopenicillin N Synthase, Chain"/>
    <property type="match status" value="1"/>
</dbReference>
<dbReference type="Pfam" id="PF14226">
    <property type="entry name" value="DIOX_N"/>
    <property type="match status" value="1"/>
</dbReference>
<dbReference type="InterPro" id="IPR044861">
    <property type="entry name" value="IPNS-like_FE2OG_OXY"/>
</dbReference>
<dbReference type="InterPro" id="IPR027443">
    <property type="entry name" value="IPNS-like_sf"/>
</dbReference>
<evidence type="ECO:0000256" key="7">
    <source>
        <dbReference type="ARBA" id="ARBA00023002"/>
    </source>
</evidence>
<dbReference type="PANTHER" id="PTHR47991">
    <property type="entry name" value="OXOGLUTARATE/IRON-DEPENDENT DIOXYGENASE"/>
    <property type="match status" value="1"/>
</dbReference>
<evidence type="ECO:0000256" key="1">
    <source>
        <dbReference type="ARBA" id="ARBA00001961"/>
    </source>
</evidence>
<evidence type="ECO:0000313" key="13">
    <source>
        <dbReference type="Proteomes" id="UP000504607"/>
    </source>
</evidence>
<evidence type="ECO:0000256" key="3">
    <source>
        <dbReference type="ARBA" id="ARBA00004496"/>
    </source>
</evidence>
<proteinExistence type="inferred from homology"/>
<keyword evidence="5" id="KW-0963">Cytoplasm</keyword>
<comment type="subcellular location">
    <subcellularLocation>
        <location evidence="3">Cytoplasm</location>
    </subcellularLocation>
    <subcellularLocation>
        <location evidence="2">Nucleus</location>
    </subcellularLocation>
</comment>
<dbReference type="OrthoDB" id="288590at2759"/>
<evidence type="ECO:0000256" key="9">
    <source>
        <dbReference type="ARBA" id="ARBA00023242"/>
    </source>
</evidence>
<dbReference type="InterPro" id="IPR005123">
    <property type="entry name" value="Oxoglu/Fe-dep_dioxygenase_dom"/>
</dbReference>
<name>A0A6I9S900_ELAGV</name>
<evidence type="ECO:0000256" key="6">
    <source>
        <dbReference type="ARBA" id="ARBA00022723"/>
    </source>
</evidence>
<dbReference type="KEGG" id="egu:105058464"/>
<gene>
    <name evidence="14" type="primary">LOC105058464</name>
</gene>
<dbReference type="RefSeq" id="XP_010939711.2">
    <property type="nucleotide sequence ID" value="XM_010941409.2"/>
</dbReference>
<dbReference type="PROSITE" id="PS51471">
    <property type="entry name" value="FE2OG_OXY"/>
    <property type="match status" value="1"/>
</dbReference>
<evidence type="ECO:0000259" key="12">
    <source>
        <dbReference type="PROSITE" id="PS51471"/>
    </source>
</evidence>
<dbReference type="GeneID" id="105058464"/>
<dbReference type="AlphaFoldDB" id="A0A6I9S900"/>
<sequence>MISTYHHICPMLMGQVFPHLRLRLSKPAQVANFLSQNLFSVLASTWPSPRNHTTPPVSTFISSPFWPSPSRFMAPSTLPRSSLIPSPLPNSVKELTNSASLRSVPPQYATRNPETTIDIEPIIQEEIPTVDFSLLTEGTPEQRAQVVRHLGKACEEWGFFMVVNHGIPESLREAMLDSMMEFFDQTEEEKGEYARKHVMNPIRYGTSFNSTVEDVWYWRDYLRVFVHPVFYSPAKAPPSFREISKEYTTSTRAMGMELLRGIWESLGLEENDMTKALDLHSCYQVLVGNIYPPCPQPELATGLPAHSDHGLLTILLQNGVNGLQVKHRGNWVRVEPLPNSFLVNTGDHLEIVSNGRYKSVLHRAEVNSQSTRMSIVTVVAPSLDAIVEPASQLVSDEHPMMFGGMRYGEFLERLQANRLKEKSMLDLLRLHAE</sequence>
<evidence type="ECO:0000256" key="11">
    <source>
        <dbReference type="RuleBase" id="RU003682"/>
    </source>
</evidence>
<evidence type="ECO:0000256" key="8">
    <source>
        <dbReference type="ARBA" id="ARBA00023004"/>
    </source>
</evidence>
<dbReference type="Proteomes" id="UP000504607">
    <property type="component" value="Chromosome 15"/>
</dbReference>
<dbReference type="InterPro" id="IPR050295">
    <property type="entry name" value="Plant_2OG-oxidoreductases"/>
</dbReference>
<evidence type="ECO:0000256" key="10">
    <source>
        <dbReference type="ARBA" id="ARBA00059922"/>
    </source>
</evidence>
<dbReference type="SUPFAM" id="SSF51197">
    <property type="entry name" value="Clavaminate synthase-like"/>
    <property type="match status" value="1"/>
</dbReference>
<dbReference type="GO" id="GO:0005737">
    <property type="term" value="C:cytoplasm"/>
    <property type="evidence" value="ECO:0007669"/>
    <property type="project" value="UniProtKB-SubCell"/>
</dbReference>
<dbReference type="InParanoid" id="A0A6I9S900"/>
<feature type="domain" description="Fe2OG dioxygenase" evidence="12">
    <location>
        <begin position="278"/>
        <end position="381"/>
    </location>
</feature>
<protein>
    <submittedName>
        <fullName evidence="14">Protein DMR6-LIKE OXYGENASE 2</fullName>
    </submittedName>
</protein>
<comment type="cofactor">
    <cofactor evidence="1">
        <name>L-ascorbate</name>
        <dbReference type="ChEBI" id="CHEBI:38290"/>
    </cofactor>
</comment>
<evidence type="ECO:0000256" key="2">
    <source>
        <dbReference type="ARBA" id="ARBA00004123"/>
    </source>
</evidence>
<keyword evidence="9" id="KW-0539">Nucleus</keyword>
<dbReference type="InterPro" id="IPR026992">
    <property type="entry name" value="DIOX_N"/>
</dbReference>
<evidence type="ECO:0000256" key="4">
    <source>
        <dbReference type="ARBA" id="ARBA00008056"/>
    </source>
</evidence>
<dbReference type="GO" id="GO:0046872">
    <property type="term" value="F:metal ion binding"/>
    <property type="evidence" value="ECO:0007669"/>
    <property type="project" value="UniProtKB-KW"/>
</dbReference>
<evidence type="ECO:0000256" key="5">
    <source>
        <dbReference type="ARBA" id="ARBA00022490"/>
    </source>
</evidence>
<dbReference type="GO" id="GO:0005634">
    <property type="term" value="C:nucleus"/>
    <property type="evidence" value="ECO:0007669"/>
    <property type="project" value="UniProtKB-SubCell"/>
</dbReference>
<keyword evidence="6 11" id="KW-0479">Metal-binding</keyword>
<organism evidence="13 14">
    <name type="scientific">Elaeis guineensis var. tenera</name>
    <name type="common">Oil palm</name>
    <dbReference type="NCBI Taxonomy" id="51953"/>
    <lineage>
        <taxon>Eukaryota</taxon>
        <taxon>Viridiplantae</taxon>
        <taxon>Streptophyta</taxon>
        <taxon>Embryophyta</taxon>
        <taxon>Tracheophyta</taxon>
        <taxon>Spermatophyta</taxon>
        <taxon>Magnoliopsida</taxon>
        <taxon>Liliopsida</taxon>
        <taxon>Arecaceae</taxon>
        <taxon>Arecoideae</taxon>
        <taxon>Cocoseae</taxon>
        <taxon>Elaeidinae</taxon>
        <taxon>Elaeis</taxon>
    </lineage>
</organism>
<keyword evidence="13" id="KW-1185">Reference proteome</keyword>
<dbReference type="Pfam" id="PF03171">
    <property type="entry name" value="2OG-FeII_Oxy"/>
    <property type="match status" value="1"/>
</dbReference>
<keyword evidence="7 11" id="KW-0560">Oxidoreductase</keyword>